<dbReference type="InterPro" id="IPR044974">
    <property type="entry name" value="Disease_R_plants"/>
</dbReference>
<accession>A0AAD8K490</accession>
<evidence type="ECO:0000259" key="4">
    <source>
        <dbReference type="PROSITE" id="PS50104"/>
    </source>
</evidence>
<evidence type="ECO:0000256" key="3">
    <source>
        <dbReference type="ARBA" id="ARBA00023027"/>
    </source>
</evidence>
<dbReference type="InterPro" id="IPR035897">
    <property type="entry name" value="Toll_tir_struct_dom_sf"/>
</dbReference>
<dbReference type="Gene3D" id="3.40.50.10140">
    <property type="entry name" value="Toll/interleukin-1 receptor homology (TIR) domain"/>
    <property type="match status" value="1"/>
</dbReference>
<dbReference type="SUPFAM" id="SSF52540">
    <property type="entry name" value="P-loop containing nucleoside triphosphate hydrolases"/>
    <property type="match status" value="1"/>
</dbReference>
<dbReference type="PROSITE" id="PS50104">
    <property type="entry name" value="TIR"/>
    <property type="match status" value="1"/>
</dbReference>
<dbReference type="SUPFAM" id="SSF52058">
    <property type="entry name" value="L domain-like"/>
    <property type="match status" value="2"/>
</dbReference>
<keyword evidence="3" id="KW-0520">NAD</keyword>
<comment type="caution">
    <text evidence="5">The sequence shown here is derived from an EMBL/GenBank/DDBJ whole genome shotgun (WGS) entry which is preliminary data.</text>
</comment>
<dbReference type="EMBL" id="JAUHHV010000008">
    <property type="protein sequence ID" value="KAK1415882.1"/>
    <property type="molecule type" value="Genomic_DNA"/>
</dbReference>
<evidence type="ECO:0000256" key="1">
    <source>
        <dbReference type="ARBA" id="ARBA00022614"/>
    </source>
</evidence>
<gene>
    <name evidence="5" type="ORF">QVD17_31670</name>
</gene>
<dbReference type="Gene3D" id="3.40.50.300">
    <property type="entry name" value="P-loop containing nucleotide triphosphate hydrolases"/>
    <property type="match status" value="1"/>
</dbReference>
<keyword evidence="2" id="KW-0677">Repeat</keyword>
<keyword evidence="6" id="KW-1185">Reference proteome</keyword>
<organism evidence="5 6">
    <name type="scientific">Tagetes erecta</name>
    <name type="common">African marigold</name>
    <dbReference type="NCBI Taxonomy" id="13708"/>
    <lineage>
        <taxon>Eukaryota</taxon>
        <taxon>Viridiplantae</taxon>
        <taxon>Streptophyta</taxon>
        <taxon>Embryophyta</taxon>
        <taxon>Tracheophyta</taxon>
        <taxon>Spermatophyta</taxon>
        <taxon>Magnoliopsida</taxon>
        <taxon>eudicotyledons</taxon>
        <taxon>Gunneridae</taxon>
        <taxon>Pentapetalae</taxon>
        <taxon>asterids</taxon>
        <taxon>campanulids</taxon>
        <taxon>Asterales</taxon>
        <taxon>Asteraceae</taxon>
        <taxon>Asteroideae</taxon>
        <taxon>Heliantheae alliance</taxon>
        <taxon>Tageteae</taxon>
        <taxon>Tagetes</taxon>
    </lineage>
</organism>
<evidence type="ECO:0000313" key="5">
    <source>
        <dbReference type="EMBL" id="KAK1415882.1"/>
    </source>
</evidence>
<evidence type="ECO:0000256" key="2">
    <source>
        <dbReference type="ARBA" id="ARBA00022737"/>
    </source>
</evidence>
<dbReference type="Pfam" id="PF01582">
    <property type="entry name" value="TIR"/>
    <property type="match status" value="1"/>
</dbReference>
<dbReference type="SMART" id="SM00369">
    <property type="entry name" value="LRR_TYP"/>
    <property type="match status" value="5"/>
</dbReference>
<dbReference type="SMART" id="SM00255">
    <property type="entry name" value="TIR"/>
    <property type="match status" value="1"/>
</dbReference>
<reference evidence="5" key="1">
    <citation type="journal article" date="2023" name="bioRxiv">
        <title>Improved chromosome-level genome assembly for marigold (Tagetes erecta).</title>
        <authorList>
            <person name="Jiang F."/>
            <person name="Yuan L."/>
            <person name="Wang S."/>
            <person name="Wang H."/>
            <person name="Xu D."/>
            <person name="Wang A."/>
            <person name="Fan W."/>
        </authorList>
    </citation>
    <scope>NUCLEOTIDE SEQUENCE</scope>
    <source>
        <strain evidence="5">WSJ</strain>
        <tissue evidence="5">Leaf</tissue>
    </source>
</reference>
<evidence type="ECO:0000313" key="6">
    <source>
        <dbReference type="Proteomes" id="UP001229421"/>
    </source>
</evidence>
<name>A0AAD8K490_TARER</name>
<dbReference type="GO" id="GO:0007165">
    <property type="term" value="P:signal transduction"/>
    <property type="evidence" value="ECO:0007669"/>
    <property type="project" value="InterPro"/>
</dbReference>
<dbReference type="InterPro" id="IPR027417">
    <property type="entry name" value="P-loop_NTPase"/>
</dbReference>
<dbReference type="PANTHER" id="PTHR11017:SF340">
    <property type="entry name" value="NB-ARC-RELATED"/>
    <property type="match status" value="1"/>
</dbReference>
<dbReference type="PRINTS" id="PR00364">
    <property type="entry name" value="DISEASERSIST"/>
</dbReference>
<protein>
    <recommendedName>
        <fullName evidence="4">TIR domain-containing protein</fullName>
    </recommendedName>
</protein>
<keyword evidence="1" id="KW-0433">Leucine-rich repeat</keyword>
<dbReference type="FunFam" id="3.40.50.10140:FF:000007">
    <property type="entry name" value="Disease resistance protein (TIR-NBS-LRR class)"/>
    <property type="match status" value="1"/>
</dbReference>
<dbReference type="AlphaFoldDB" id="A0AAD8K490"/>
<proteinExistence type="predicted"/>
<dbReference type="PANTHER" id="PTHR11017">
    <property type="entry name" value="LEUCINE-RICH REPEAT-CONTAINING PROTEIN"/>
    <property type="match status" value="1"/>
</dbReference>
<dbReference type="InterPro" id="IPR032675">
    <property type="entry name" value="LRR_dom_sf"/>
</dbReference>
<dbReference type="Gene3D" id="3.80.10.10">
    <property type="entry name" value="Ribonuclease Inhibitor"/>
    <property type="match status" value="4"/>
</dbReference>
<dbReference type="Proteomes" id="UP001229421">
    <property type="component" value="Unassembled WGS sequence"/>
</dbReference>
<dbReference type="GO" id="GO:0006952">
    <property type="term" value="P:defense response"/>
    <property type="evidence" value="ECO:0007669"/>
    <property type="project" value="InterPro"/>
</dbReference>
<dbReference type="SUPFAM" id="SSF52200">
    <property type="entry name" value="Toll/Interleukin receptor TIR domain"/>
    <property type="match status" value="1"/>
</dbReference>
<sequence length="1235" mass="141582">MASSSSSSRSIPASLSQSWNYDVFLSFRGEDTRKNFVDHLYAALVQQGIHTYKDDETLPRGDSIGPSLLKAIQESRVAVVVLSENYANSSWCLDELTHIMDCMDKKGQIVMPVFYEIDPSDVRKQNGRYGESLAKHELENKKKVEIWKKALVKAGNLSGWVTKDFANGHEAKCIKDITGAISSKLILAPVTNHKKDLIGIETRLQDLKTKMEIGSGGVRMVGIWGVGGGGKTTLAHAAYSDIYHEFEAACFLENIRDESSKHGLKKLQENFLSSILKTKLKLESEIEGKSMIERRLCHKVVLVETEVLDMQSSVRHSHLPDVVANMNKLRWIRLKDYETSTFSSSNFHPTNLGCLMLTNCKQKRLWKGYKRLPGLKILDLSEQEPGNYLTKTPDFKDLPCLERLNLRDCHKLKEIHPSIGYHESLVWVSIKGCRKLKRFPPIIRMRKLETLILSWCRRLRKFPLIQTNMDSLECLHLDWTDIEMIPPTVGQLCTNLVTFNLSHCFNLRRIEGNFRLLKRLKYLDLYNCFELEQLAMDFFDEESSLEVLNFSLRNQYSTPNKNLMQCIRLQSFHQDNSMNLTLYQLPRCITKLSLSNCNLGDGDIPCDISELVTLQVLDLSYNKFSRLHSSLSRIPCLKHLKLSYCESLVELPDLPSSIAILEANFCDSLESIGDLSNCKWLWKVSLWMDNKLIDGERVLLLHSMLQVNAVEDRFMNVLLPSKLSIETFDDIRTTLITMQLPFNWYDDFSGFILHTGHYFRIETVIVIKGEMSLDSQYDQCEEFDENWEPYNEYLEVGYVPFGSLRHTSWWNSTYTQMSFQIHSYGMPKVKLVPRKSKPGDSREATTNSSDLWDEDKEDIKTFEIIDDSNSSKVKILQPITKVSGYIFKRAWVASLVNLDVSYSGLEIIPESVGQFCTNLVSLNLSDCYQLKRIEADFRLLKSLQDLDFKNCARLGQQSTSFASVSWEFTQFLCSIKMLCLSDCNLGDGDVPYGICDLLNLELLDLSANQFSRLDLSLSQIPRLKHLELSVCRSLVQLPDLPSSIAIVKANYCDSLQSVGDLSNYKRLWKVSLWRFKKLPGCERLLHSMLQVSAIEERFMHANLAYPMVTMCETKSVTLQLPDNWHSDFGGFLFCVKRHSKMDCRDIVIKHLDMSMGSQIPDNDYWDEFDQNHESNEFGEVGCVPFGSFRHVPWWSPASTKMISFEADDVHDFKVGLVPRKSKTKDDLMETSKHAV</sequence>
<dbReference type="InterPro" id="IPR003591">
    <property type="entry name" value="Leu-rich_rpt_typical-subtyp"/>
</dbReference>
<feature type="domain" description="TIR" evidence="4">
    <location>
        <begin position="19"/>
        <end position="185"/>
    </location>
</feature>
<dbReference type="InterPro" id="IPR000157">
    <property type="entry name" value="TIR_dom"/>
</dbReference>